<organism evidence="1 2">
    <name type="scientific">Bacillus pretiosus</name>
    <dbReference type="NCBI Taxonomy" id="2983392"/>
    <lineage>
        <taxon>Bacteria</taxon>
        <taxon>Bacillati</taxon>
        <taxon>Bacillota</taxon>
        <taxon>Bacilli</taxon>
        <taxon>Bacillales</taxon>
        <taxon>Bacillaceae</taxon>
        <taxon>Bacillus</taxon>
    </lineage>
</organism>
<name>A0ABT3F073_9BACI</name>
<dbReference type="RefSeq" id="WP_264462815.1">
    <property type="nucleotide sequence ID" value="NZ_JAOXJG010000026.1"/>
</dbReference>
<dbReference type="GeneID" id="301200771"/>
<reference evidence="1" key="1">
    <citation type="submission" date="2022-10" db="EMBL/GenBank/DDBJ databases">
        <title>De novo draft assembly of the Pseudomonas pretiosus genome isolated from the plants rhizorohere.</title>
        <authorList>
            <person name="Robas M."/>
            <person name="Fernandez V.M."/>
            <person name="Provanza A."/>
            <person name="Jimenez P.A."/>
        </authorList>
    </citation>
    <scope>NUCLEOTIDE SEQUENCE</scope>
    <source>
        <strain evidence="1">SAICEU11T</strain>
    </source>
</reference>
<dbReference type="EMBL" id="JAOXJG010000026">
    <property type="protein sequence ID" value="MCW1241910.1"/>
    <property type="molecule type" value="Genomic_DNA"/>
</dbReference>
<protein>
    <submittedName>
        <fullName evidence="1">Uncharacterized protein</fullName>
    </submittedName>
</protein>
<accession>A0ABT3F073</accession>
<gene>
    <name evidence="1" type="ORF">NGM45_23070</name>
</gene>
<dbReference type="Proteomes" id="UP001060566">
    <property type="component" value="Unassembled WGS sequence"/>
</dbReference>
<evidence type="ECO:0000313" key="1">
    <source>
        <dbReference type="EMBL" id="MCW1241910.1"/>
    </source>
</evidence>
<keyword evidence="2" id="KW-1185">Reference proteome</keyword>
<proteinExistence type="predicted"/>
<evidence type="ECO:0000313" key="2">
    <source>
        <dbReference type="Proteomes" id="UP001060566"/>
    </source>
</evidence>
<sequence length="96" mass="10958">MKVQLIEDKPPLKPLHYGDIVGVTFKDTLVDNQFYIVGYNDTLTNFDGGIRYEGKGVTSLSGITHELNNDVRITSWRVLSKSEWKVQIMKKEIGEK</sequence>
<comment type="caution">
    <text evidence="1">The sequence shown here is derived from an EMBL/GenBank/DDBJ whole genome shotgun (WGS) entry which is preliminary data.</text>
</comment>